<dbReference type="OMA" id="RENCEEF"/>
<dbReference type="Ensembl" id="ENSCMIT00000002116.1">
    <property type="protein sequence ID" value="ENSCMIP00000002038.1"/>
    <property type="gene ID" value="ENSCMIG00000001246.1"/>
</dbReference>
<dbReference type="Pfam" id="PF06544">
    <property type="entry name" value="Prp3_C"/>
    <property type="match status" value="1"/>
</dbReference>
<dbReference type="PIRSF" id="PIRSF038021">
    <property type="entry name" value="UCP038021_RWDD2"/>
    <property type="match status" value="1"/>
</dbReference>
<reference evidence="2" key="5">
    <citation type="submission" date="2025-09" db="UniProtKB">
        <authorList>
            <consortium name="Ensembl"/>
        </authorList>
    </citation>
    <scope>IDENTIFICATION</scope>
</reference>
<dbReference type="Proteomes" id="UP000314986">
    <property type="component" value="Unassembled WGS sequence"/>
</dbReference>
<dbReference type="InterPro" id="IPR006575">
    <property type="entry name" value="RWD_dom"/>
</dbReference>
<dbReference type="InterPro" id="IPR017359">
    <property type="entry name" value="Phi-like"/>
</dbReference>
<reference evidence="3" key="1">
    <citation type="journal article" date="2006" name="Science">
        <title>Ancient noncoding elements conserved in the human genome.</title>
        <authorList>
            <person name="Venkatesh B."/>
            <person name="Kirkness E.F."/>
            <person name="Loh Y.H."/>
            <person name="Halpern A.L."/>
            <person name="Lee A.P."/>
            <person name="Johnson J."/>
            <person name="Dandona N."/>
            <person name="Viswanathan L.D."/>
            <person name="Tay A."/>
            <person name="Venter J.C."/>
            <person name="Strausberg R.L."/>
            <person name="Brenner S."/>
        </authorList>
    </citation>
    <scope>NUCLEOTIDE SEQUENCE [LARGE SCALE GENOMIC DNA]</scope>
</reference>
<protein>
    <submittedName>
        <fullName evidence="2">RWD domain-containing protein 2B-like</fullName>
    </submittedName>
</protein>
<dbReference type="InterPro" id="IPR059181">
    <property type="entry name" value="RWDD2A-B_C"/>
</dbReference>
<evidence type="ECO:0000313" key="2">
    <source>
        <dbReference type="Ensembl" id="ENSCMIP00000002038.1"/>
    </source>
</evidence>
<dbReference type="OrthoDB" id="432412at2759"/>
<dbReference type="PROSITE" id="PS50908">
    <property type="entry name" value="RWD"/>
    <property type="match status" value="1"/>
</dbReference>
<dbReference type="PANTHER" id="PTHR15955">
    <property type="entry name" value="RWD DOMAIN CONTAINING PROTEIN 2"/>
    <property type="match status" value="1"/>
</dbReference>
<dbReference type="InParanoid" id="A0A4W3GF99"/>
<gene>
    <name evidence="2" type="primary">LOC103171883</name>
</gene>
<dbReference type="GeneID" id="103171883"/>
<sequence length="303" mass="34737">MEQVQLQLSEFELLQCMYPASNELFVHDVTVLADMHQFAIGDTDICLRNLSFTVKLSPEGQNGHNNLTLDVDCFYPLDYPNDSPVVSVKCGNLTRDKHQEINKDLKEYITTLEKGELCMVNVLQWLQDCILKSTAKAPDANNEDRKSAEGQESEDPAKSVFSRYLIQSHHIYGKDKRRNILDWATELSLTGFCLPGKPGCICVEGQKQACEKFWSSVRRLNWKKISLRHHEDFFVARTEELGSLRCFAKFEELNLDPHTCHGGRENIMDKGKMYEFLVAHNCQHIFSFFFSVEGQGSLRETSQ</sequence>
<dbReference type="RefSeq" id="XP_007882870.1">
    <property type="nucleotide sequence ID" value="XM_007884679.2"/>
</dbReference>
<dbReference type="STRING" id="7868.ENSCMIP00000002038"/>
<dbReference type="GeneTree" id="ENSGT00390000007224"/>
<dbReference type="InterPro" id="IPR016135">
    <property type="entry name" value="UBQ-conjugating_enzyme/RWD"/>
</dbReference>
<dbReference type="CDD" id="cd23829">
    <property type="entry name" value="RWD_RWDD2"/>
    <property type="match status" value="1"/>
</dbReference>
<dbReference type="RefSeq" id="XP_007882871.1">
    <property type="nucleotide sequence ID" value="XM_007884680.2"/>
</dbReference>
<dbReference type="InterPro" id="IPR010541">
    <property type="entry name" value="Prp3_C"/>
</dbReference>
<dbReference type="SMART" id="SM00591">
    <property type="entry name" value="RWD"/>
    <property type="match status" value="1"/>
</dbReference>
<evidence type="ECO:0000313" key="3">
    <source>
        <dbReference type="Proteomes" id="UP000314986"/>
    </source>
</evidence>
<accession>A0A4W3GF99</accession>
<reference evidence="3" key="3">
    <citation type="journal article" date="2014" name="Nature">
        <title>Elephant shark genome provides unique insights into gnathostome evolution.</title>
        <authorList>
            <consortium name="International Elephant Shark Genome Sequencing Consortium"/>
            <person name="Venkatesh B."/>
            <person name="Lee A.P."/>
            <person name="Ravi V."/>
            <person name="Maurya A.K."/>
            <person name="Lian M.M."/>
            <person name="Swann J.B."/>
            <person name="Ohta Y."/>
            <person name="Flajnik M.F."/>
            <person name="Sutoh Y."/>
            <person name="Kasahara M."/>
            <person name="Hoon S."/>
            <person name="Gangu V."/>
            <person name="Roy S.W."/>
            <person name="Irimia M."/>
            <person name="Korzh V."/>
            <person name="Kondrychyn I."/>
            <person name="Lim Z.W."/>
            <person name="Tay B.H."/>
            <person name="Tohari S."/>
            <person name="Kong K.W."/>
            <person name="Ho S."/>
            <person name="Lorente-Galdos B."/>
            <person name="Quilez J."/>
            <person name="Marques-Bonet T."/>
            <person name="Raney B.J."/>
            <person name="Ingham P.W."/>
            <person name="Tay A."/>
            <person name="Hillier L.W."/>
            <person name="Minx P."/>
            <person name="Boehm T."/>
            <person name="Wilson R.K."/>
            <person name="Brenner S."/>
            <person name="Warren W.C."/>
        </authorList>
    </citation>
    <scope>NUCLEOTIDE SEQUENCE [LARGE SCALE GENOMIC DNA]</scope>
</reference>
<dbReference type="KEGG" id="cmk:103171883"/>
<reference evidence="2" key="4">
    <citation type="submission" date="2025-08" db="UniProtKB">
        <authorList>
            <consortium name="Ensembl"/>
        </authorList>
    </citation>
    <scope>IDENTIFICATION</scope>
</reference>
<dbReference type="SUPFAM" id="SSF54495">
    <property type="entry name" value="UBC-like"/>
    <property type="match status" value="1"/>
</dbReference>
<dbReference type="CDD" id="cd24163">
    <property type="entry name" value="RWDD2_C"/>
    <property type="match status" value="1"/>
</dbReference>
<evidence type="ECO:0000259" key="1">
    <source>
        <dbReference type="PROSITE" id="PS50908"/>
    </source>
</evidence>
<dbReference type="Pfam" id="PF05773">
    <property type="entry name" value="RWD"/>
    <property type="match status" value="1"/>
</dbReference>
<name>A0A4W3GF99_CALMI</name>
<feature type="domain" description="RWD" evidence="1">
    <location>
        <begin position="9"/>
        <end position="133"/>
    </location>
</feature>
<organism evidence="2 3">
    <name type="scientific">Callorhinchus milii</name>
    <name type="common">Ghost shark</name>
    <dbReference type="NCBI Taxonomy" id="7868"/>
    <lineage>
        <taxon>Eukaryota</taxon>
        <taxon>Metazoa</taxon>
        <taxon>Chordata</taxon>
        <taxon>Craniata</taxon>
        <taxon>Vertebrata</taxon>
        <taxon>Chondrichthyes</taxon>
        <taxon>Holocephali</taxon>
        <taxon>Chimaeriformes</taxon>
        <taxon>Callorhinchidae</taxon>
        <taxon>Callorhinchus</taxon>
    </lineage>
</organism>
<dbReference type="PANTHER" id="PTHR15955:SF8">
    <property type="entry name" value="RWD DOMAIN-CONTAINING PROTEIN 2B-RELATED"/>
    <property type="match status" value="1"/>
</dbReference>
<dbReference type="Gene3D" id="3.10.110.10">
    <property type="entry name" value="Ubiquitin Conjugating Enzyme"/>
    <property type="match status" value="1"/>
</dbReference>
<proteinExistence type="predicted"/>
<keyword evidence="3" id="KW-1185">Reference proteome</keyword>
<dbReference type="AlphaFoldDB" id="A0A4W3GF99"/>
<reference evidence="3" key="2">
    <citation type="journal article" date="2007" name="PLoS Biol.">
        <title>Survey sequencing and comparative analysis of the elephant shark (Callorhinchus milii) genome.</title>
        <authorList>
            <person name="Venkatesh B."/>
            <person name="Kirkness E.F."/>
            <person name="Loh Y.H."/>
            <person name="Halpern A.L."/>
            <person name="Lee A.P."/>
            <person name="Johnson J."/>
            <person name="Dandona N."/>
            <person name="Viswanathan L.D."/>
            <person name="Tay A."/>
            <person name="Venter J.C."/>
            <person name="Strausberg R.L."/>
            <person name="Brenner S."/>
        </authorList>
    </citation>
    <scope>NUCLEOTIDE SEQUENCE [LARGE SCALE GENOMIC DNA]</scope>
</reference>